<dbReference type="Proteomes" id="UP001208689">
    <property type="component" value="Chromosome"/>
</dbReference>
<reference evidence="3" key="1">
    <citation type="submission" date="2022-09" db="EMBL/GenBank/DDBJ databases">
        <title>Actin cytoskeleton and complex cell architecture in an #Asgard archaeon.</title>
        <authorList>
            <person name="Ponce Toledo R.I."/>
            <person name="Schleper C."/>
            <person name="Rodrigues Oliveira T."/>
            <person name="Wollweber F."/>
            <person name="Xu J."/>
            <person name="Rittmann S."/>
            <person name="Klingl A."/>
            <person name="Pilhofer M."/>
        </authorList>
    </citation>
    <scope>NUCLEOTIDE SEQUENCE</scope>
    <source>
        <strain evidence="3">B-35</strain>
    </source>
</reference>
<protein>
    <submittedName>
        <fullName evidence="3">Uncharacterized protein</fullName>
    </submittedName>
</protein>
<keyword evidence="2" id="KW-1133">Transmembrane helix</keyword>
<sequence>MPKIEKKKKTRQEKLRDLENQKAILKQSMFKSSFITYLIAAIFLIISFLFNGLAINGWVDLVNEAALKVENNEGMPFIYIADILIKTISIIAFFFFTLISVANYRELSGYLMSWKELLVLLIITLIQATTSGLIFVICACGVAIVLTYMYFIQGKVNNELDIE</sequence>
<feature type="transmembrane region" description="Helical" evidence="2">
    <location>
        <begin position="78"/>
        <end position="105"/>
    </location>
</feature>
<feature type="transmembrane region" description="Helical" evidence="2">
    <location>
        <begin position="117"/>
        <end position="150"/>
    </location>
</feature>
<evidence type="ECO:0000313" key="3">
    <source>
        <dbReference type="EMBL" id="UYP46446.1"/>
    </source>
</evidence>
<keyword evidence="4" id="KW-1185">Reference proteome</keyword>
<keyword evidence="2" id="KW-0812">Transmembrane</keyword>
<proteinExistence type="predicted"/>
<dbReference type="EMBL" id="CP104013">
    <property type="protein sequence ID" value="UYP46446.1"/>
    <property type="molecule type" value="Genomic_DNA"/>
</dbReference>
<feature type="transmembrane region" description="Helical" evidence="2">
    <location>
        <begin position="34"/>
        <end position="58"/>
    </location>
</feature>
<accession>A0ABY6HSQ0</accession>
<name>A0ABY6HSQ0_9ARCH</name>
<evidence type="ECO:0000313" key="4">
    <source>
        <dbReference type="Proteomes" id="UP001208689"/>
    </source>
</evidence>
<keyword evidence="1" id="KW-0175">Coiled coil</keyword>
<evidence type="ECO:0000256" key="1">
    <source>
        <dbReference type="SAM" id="Coils"/>
    </source>
</evidence>
<gene>
    <name evidence="3" type="ORF">NEF87_002731</name>
</gene>
<keyword evidence="2" id="KW-0472">Membrane</keyword>
<feature type="coiled-coil region" evidence="1">
    <location>
        <begin position="1"/>
        <end position="28"/>
    </location>
</feature>
<evidence type="ECO:0000256" key="2">
    <source>
        <dbReference type="SAM" id="Phobius"/>
    </source>
</evidence>
<organism evidence="3 4">
    <name type="scientific">Candidatus Lokiarchaeum ossiferum</name>
    <dbReference type="NCBI Taxonomy" id="2951803"/>
    <lineage>
        <taxon>Archaea</taxon>
        <taxon>Promethearchaeati</taxon>
        <taxon>Promethearchaeota</taxon>
        <taxon>Promethearchaeia</taxon>
        <taxon>Promethearchaeales</taxon>
        <taxon>Promethearchaeaceae</taxon>
        <taxon>Candidatus Lokiarchaeum</taxon>
    </lineage>
</organism>